<dbReference type="InterPro" id="IPR050708">
    <property type="entry name" value="T6SS_VgrG/RHS"/>
</dbReference>
<dbReference type="EMBL" id="FNXY01000006">
    <property type="protein sequence ID" value="SEJ26030.1"/>
    <property type="molecule type" value="Genomic_DNA"/>
</dbReference>
<sequence length="1094" mass="122524">MKHIPSYILVLVSLLQSVYGQQTNSQNYIISRIYKQAGTNANQVDKVNIQVQYMDGLGRIIQTLGVKQSPTGSDIIQSVEYDALGRQAKQYLPYVASANGAFQDAATAAPIWYTTNSALLKADDLTRPFSETFYESTPLGRLTGQKAPGGKSANSSLEYKVNTTNENIKRYDFSSSLTSNGSYGPGQLTVLQNTDEYGKVVRQYTDMLGQMICKQVVVSPSQTLSTYYVYDDNGWLRVVLQPKYQIDANLTNYAFQYDYDSRGRVIVKKIPGSGITEIVYDKYDRPVMSRDANQTARGFWGFTKYDALNRPVITGEIQLSSDRVTLAGSVDTGTEHHEIRNNAATEGYTLNKTAPTNATLDNLRTITFYDDYAFSKGSSMSYNTASGYGTTPVTSPKTYSTGGRSRVLLSSGSMGDWLTNVVYYDSEYRTIQSVRELYDLGSNAVERISMKYLYDLAGVVAEQKTEQILSASVTNTHLATYTYDHADRLLEVKEKVTNGLNSTSKEAFTIAQRYNTLGQIQSKWFHSTDNTKYRHRTDYTNNIRGWVTDGKTVYKTLANSPDKSIFAFGMEYKKDDGNYTNGSISKVQWQSKDESDFTAGLTFEYDGASRLSGSTGISYANVPYPNKESNILYDENGNITNLTRSGASVDNLTYQYTGTGNKLFSISDNSGNDTGVKNGTYSYTYDANGNMLTDGNRGAVITYNYLNLPRTVVINGKTLAYDYDASGDKHKYVGAAMTLKYANQFEYKRVNAVDSLYRVGLNDAQAVYRNGSLKFEYYVKDHLGNVRVVFDETGKIIQKSDFYPFGLEINKDNPVTSQASRNTTNRYLYNEKELQDGTGFLDYGARMYMPEIGRWTAVDPLAEISRRFSPYVYGFDNPVRFIDPDGMAAKDPQKSWVQIILDYLGFFKSPESTEEAATYTKRQENFNSITNSLVKNGEDLKRKAGYIPFFGAITDIAQGHVEKDNTQVVIGMASLILDSFPGAGKTTGKIALGLDKDLFKFAESKGFQTYRDFSSGFQKDKILSAIQNGSNELHFNLTGFSHYRYSKFDPTGHVTFNNITNWELHTIYNTPGALERTKFYKFINGSYQEIPKPF</sequence>
<evidence type="ECO:0000259" key="1">
    <source>
        <dbReference type="Pfam" id="PF20041"/>
    </source>
</evidence>
<reference evidence="2 3" key="1">
    <citation type="submission" date="2016-10" db="EMBL/GenBank/DDBJ databases">
        <authorList>
            <person name="de Groot N.N."/>
        </authorList>
    </citation>
    <scope>NUCLEOTIDE SEQUENCE [LARGE SCALE GENOMIC DNA]</scope>
    <source>
        <strain evidence="2 3">DSM 19938</strain>
    </source>
</reference>
<dbReference type="Gene3D" id="2.180.10.10">
    <property type="entry name" value="RHS repeat-associated core"/>
    <property type="match status" value="1"/>
</dbReference>
<protein>
    <submittedName>
        <fullName evidence="2">RHS repeat-associated core domain-containing protein</fullName>
    </submittedName>
</protein>
<dbReference type="RefSeq" id="WP_177197069.1">
    <property type="nucleotide sequence ID" value="NZ_FNXY01000006.1"/>
</dbReference>
<keyword evidence="3" id="KW-1185">Reference proteome</keyword>
<dbReference type="AlphaFoldDB" id="A0A1H6XMH1"/>
<evidence type="ECO:0000313" key="3">
    <source>
        <dbReference type="Proteomes" id="UP000199532"/>
    </source>
</evidence>
<evidence type="ECO:0000313" key="2">
    <source>
        <dbReference type="EMBL" id="SEJ26030.1"/>
    </source>
</evidence>
<dbReference type="InterPro" id="IPR045619">
    <property type="entry name" value="DUF6443"/>
</dbReference>
<dbReference type="Pfam" id="PF20041">
    <property type="entry name" value="DUF6443"/>
    <property type="match status" value="1"/>
</dbReference>
<dbReference type="NCBIfam" id="TIGR03696">
    <property type="entry name" value="Rhs_assc_core"/>
    <property type="match status" value="1"/>
</dbReference>
<name>A0A1H6XMH1_9BACT</name>
<dbReference type="PANTHER" id="PTHR32305:SF15">
    <property type="entry name" value="PROTEIN RHSA-RELATED"/>
    <property type="match status" value="1"/>
</dbReference>
<dbReference type="Proteomes" id="UP000199532">
    <property type="component" value="Unassembled WGS sequence"/>
</dbReference>
<organism evidence="2 3">
    <name type="scientific">Dyadobacter koreensis</name>
    <dbReference type="NCBI Taxonomy" id="408657"/>
    <lineage>
        <taxon>Bacteria</taxon>
        <taxon>Pseudomonadati</taxon>
        <taxon>Bacteroidota</taxon>
        <taxon>Cytophagia</taxon>
        <taxon>Cytophagales</taxon>
        <taxon>Spirosomataceae</taxon>
        <taxon>Dyadobacter</taxon>
    </lineage>
</organism>
<gene>
    <name evidence="2" type="ORF">SAMN04487995_3819</name>
</gene>
<proteinExistence type="predicted"/>
<dbReference type="PANTHER" id="PTHR32305">
    <property type="match status" value="1"/>
</dbReference>
<accession>A0A1H6XMH1</accession>
<feature type="domain" description="DUF6443" evidence="1">
    <location>
        <begin position="34"/>
        <end position="156"/>
    </location>
</feature>
<dbReference type="STRING" id="408657.SAMN04487995_3819"/>
<dbReference type="InterPro" id="IPR022385">
    <property type="entry name" value="Rhs_assc_core"/>
</dbReference>